<dbReference type="GO" id="GO:0055085">
    <property type="term" value="P:transmembrane transport"/>
    <property type="evidence" value="ECO:0007669"/>
    <property type="project" value="InterPro"/>
</dbReference>
<keyword evidence="6 8" id="KW-0472">Membrane</keyword>
<dbReference type="Gene3D" id="1.10.3720.10">
    <property type="entry name" value="MetI-like"/>
    <property type="match status" value="2"/>
</dbReference>
<feature type="transmembrane region" description="Helical" evidence="8">
    <location>
        <begin position="7"/>
        <end position="28"/>
    </location>
</feature>
<dbReference type="Pfam" id="PF00528">
    <property type="entry name" value="BPD_transp_1"/>
    <property type="match status" value="1"/>
</dbReference>
<evidence type="ECO:0000313" key="11">
    <source>
        <dbReference type="Proteomes" id="UP000702964"/>
    </source>
</evidence>
<keyword evidence="4 8" id="KW-0812">Transmembrane</keyword>
<dbReference type="InterPro" id="IPR051393">
    <property type="entry name" value="ABC_transporter_permease"/>
</dbReference>
<dbReference type="Proteomes" id="UP000702964">
    <property type="component" value="Unassembled WGS sequence"/>
</dbReference>
<evidence type="ECO:0000256" key="6">
    <source>
        <dbReference type="ARBA" id="ARBA00023136"/>
    </source>
</evidence>
<keyword evidence="3" id="KW-1003">Cell membrane</keyword>
<dbReference type="SUPFAM" id="SSF160964">
    <property type="entry name" value="MalF N-terminal region-like"/>
    <property type="match status" value="1"/>
</dbReference>
<dbReference type="PANTHER" id="PTHR30193:SF37">
    <property type="entry name" value="INNER MEMBRANE ABC TRANSPORTER PERMEASE PROTEIN YCJO"/>
    <property type="match status" value="1"/>
</dbReference>
<dbReference type="PROSITE" id="PS50928">
    <property type="entry name" value="ABC_TM1"/>
    <property type="match status" value="1"/>
</dbReference>
<feature type="transmembrane region" description="Helical" evidence="8">
    <location>
        <begin position="269"/>
        <end position="289"/>
    </location>
</feature>
<evidence type="ECO:0000256" key="7">
    <source>
        <dbReference type="SAM" id="MobiDB-lite"/>
    </source>
</evidence>
<feature type="transmembrane region" description="Helical" evidence="8">
    <location>
        <begin position="158"/>
        <end position="183"/>
    </location>
</feature>
<gene>
    <name evidence="10" type="ORF">G195_004107</name>
</gene>
<feature type="transmembrane region" description="Helical" evidence="8">
    <location>
        <begin position="203"/>
        <end position="228"/>
    </location>
</feature>
<comment type="subcellular location">
    <subcellularLocation>
        <location evidence="1">Cell membrane</location>
        <topology evidence="1">Multi-pass membrane protein</topology>
    </subcellularLocation>
</comment>
<feature type="region of interest" description="Disordered" evidence="7">
    <location>
        <begin position="395"/>
        <end position="416"/>
    </location>
</feature>
<dbReference type="PANTHER" id="PTHR30193">
    <property type="entry name" value="ABC TRANSPORTER PERMEASE PROTEIN"/>
    <property type="match status" value="1"/>
</dbReference>
<feature type="transmembrane region" description="Helical" evidence="8">
    <location>
        <begin position="240"/>
        <end position="263"/>
    </location>
</feature>
<dbReference type="Pfam" id="PF01547">
    <property type="entry name" value="SBP_bac_1"/>
    <property type="match status" value="1"/>
</dbReference>
<feature type="transmembrane region" description="Helical" evidence="8">
    <location>
        <begin position="34"/>
        <end position="53"/>
    </location>
</feature>
<evidence type="ECO:0000256" key="4">
    <source>
        <dbReference type="ARBA" id="ARBA00022692"/>
    </source>
</evidence>
<feature type="transmembrane region" description="Helical" evidence="8">
    <location>
        <begin position="347"/>
        <end position="368"/>
    </location>
</feature>
<dbReference type="EMBL" id="AOFI03000057">
    <property type="protein sequence ID" value="KAF4322881.1"/>
    <property type="molecule type" value="Genomic_DNA"/>
</dbReference>
<feature type="domain" description="ABC transmembrane type-1" evidence="9">
    <location>
        <begin position="28"/>
        <end position="262"/>
    </location>
</feature>
<accession>A0A8J4WKV3</accession>
<dbReference type="InterPro" id="IPR006059">
    <property type="entry name" value="SBP"/>
</dbReference>
<dbReference type="SUPFAM" id="SSF53850">
    <property type="entry name" value="Periplasmic binding protein-like II"/>
    <property type="match status" value="1"/>
</dbReference>
<reference evidence="10" key="2">
    <citation type="submission" date="2020-02" db="EMBL/GenBank/DDBJ databases">
        <authorList>
            <person name="Studholme D.J."/>
        </authorList>
    </citation>
    <scope>NUCLEOTIDE SEQUENCE</scope>
    <source>
        <strain evidence="10">00238/432</strain>
    </source>
</reference>
<dbReference type="CDD" id="cd06261">
    <property type="entry name" value="TM_PBP2"/>
    <property type="match status" value="2"/>
</dbReference>
<dbReference type="InterPro" id="IPR035906">
    <property type="entry name" value="MetI-like_sf"/>
</dbReference>
<sequence>MYLFISPWLIGFMVFALYPILSSLYYSFTDYDIIHPPNVPIQLLLALGFALLLNTKIPFRGFFRTAMYFPSMVSGVAMSLLWYWIFNPSIGLFNYVLSWFGISGPSWLMSPDYALYALMIMSFWTVGSGMILFLAGLQGVPASLVEAAKLDGAGRFRIFLNVTLPMISPVLLFQLIMGVIDSFQVFTQAYVMTQGGPNYSTWFYVYNLLIIGILTVVGTLFSSALAGYGFARYRGKGSNLWFMLMLSTMMLPYPAIMIPQFILFSKLNWIDTFLPLIVPAFFGSAYNIFLLRQFFSTLPDELFDAGRIDGCSEFRMWRQIALPLSDKFTLPVGMSSFTSSRFRIPPWHLLMVASVLAMLPIVALFAIAQKRFVEGIVLTGINILVVLALSGCSGGKSAGDVVPGNDGDSAKSGSSGEQVTITHYTIDSEDRTFIEKLIPDFEAKHPNIKVKVEKAPYEQFDSKLQTLIAGGKSPDVTSHYGYGGFAEYYNKDMLLDMNDIIKEDGFKASDYSIPDDLMKIYTVKDHVYGIPVNMYVTLMLYNKDMFDGANVPYPPSDYEDKSWTFDKMVEDAKQMTHVSTDIAKTQYGVDFTWSERDMRPLYFGAEPYSQDTWTNGGVPSETYFNSPEVIAAYNKLFNLILKDKVSPTTEWSKSVAGQNGDAFVTGKVGMTVSGSWSLAGSNDFPFKVGVAAVPAGGNDKVRSVLFVDPLLILKGSKHPKEAFEWIKYLVSDEVQEKSIDLSGGNPPVNTKAAETYYKHFDGIDPADVKKVYEGAVKYGFESYNHLITHYSQINDMFINEMQPIDTGHNTVEEVMPTIQKKVMEIINR</sequence>
<dbReference type="InterPro" id="IPR000515">
    <property type="entry name" value="MetI-like"/>
</dbReference>
<proteinExistence type="predicted"/>
<dbReference type="Gene3D" id="3.40.190.10">
    <property type="entry name" value="Periplasmic binding protein-like II"/>
    <property type="match status" value="1"/>
</dbReference>
<name>A0A8J4WKV3_9STRA</name>
<dbReference type="SUPFAM" id="SSF161098">
    <property type="entry name" value="MetI-like"/>
    <property type="match status" value="2"/>
</dbReference>
<evidence type="ECO:0000259" key="9">
    <source>
        <dbReference type="PROSITE" id="PS50928"/>
    </source>
</evidence>
<dbReference type="CDD" id="cd13585">
    <property type="entry name" value="PBP2_TMBP_like"/>
    <property type="match status" value="1"/>
</dbReference>
<evidence type="ECO:0000256" key="3">
    <source>
        <dbReference type="ARBA" id="ARBA00022475"/>
    </source>
</evidence>
<feature type="transmembrane region" description="Helical" evidence="8">
    <location>
        <begin position="113"/>
        <end position="137"/>
    </location>
</feature>
<dbReference type="AlphaFoldDB" id="A0A8J4WKV3"/>
<evidence type="ECO:0000313" key="10">
    <source>
        <dbReference type="EMBL" id="KAF4322881.1"/>
    </source>
</evidence>
<evidence type="ECO:0000256" key="1">
    <source>
        <dbReference type="ARBA" id="ARBA00004651"/>
    </source>
</evidence>
<evidence type="ECO:0000256" key="2">
    <source>
        <dbReference type="ARBA" id="ARBA00022448"/>
    </source>
</evidence>
<protein>
    <recommendedName>
        <fullName evidence="9">ABC transmembrane type-1 domain-containing protein</fullName>
    </recommendedName>
</protein>
<keyword evidence="2" id="KW-0813">Transport</keyword>
<dbReference type="GO" id="GO:0005886">
    <property type="term" value="C:plasma membrane"/>
    <property type="evidence" value="ECO:0007669"/>
    <property type="project" value="UniProtKB-SubCell"/>
</dbReference>
<keyword evidence="5 8" id="KW-1133">Transmembrane helix</keyword>
<organism evidence="10 11">
    <name type="scientific">Phytophthora kernoviae 00238/432</name>
    <dbReference type="NCBI Taxonomy" id="1284355"/>
    <lineage>
        <taxon>Eukaryota</taxon>
        <taxon>Sar</taxon>
        <taxon>Stramenopiles</taxon>
        <taxon>Oomycota</taxon>
        <taxon>Peronosporomycetes</taxon>
        <taxon>Peronosporales</taxon>
        <taxon>Peronosporaceae</taxon>
        <taxon>Phytophthora</taxon>
    </lineage>
</organism>
<comment type="caution">
    <text evidence="10">The sequence shown here is derived from an EMBL/GenBank/DDBJ whole genome shotgun (WGS) entry which is preliminary data.</text>
</comment>
<reference evidence="10" key="1">
    <citation type="journal article" date="2015" name="Genom Data">
        <title>Draft genome sequences of Phytophthora kernoviae and Phytophthora ramorum lineage EU2 from Scotland.</title>
        <authorList>
            <person name="Sambles C."/>
            <person name="Schlenzig A."/>
            <person name="O'Neill P."/>
            <person name="Grant M."/>
            <person name="Studholme D.J."/>
        </authorList>
    </citation>
    <scope>NUCLEOTIDE SEQUENCE</scope>
    <source>
        <strain evidence="10">00238/432</strain>
    </source>
</reference>
<evidence type="ECO:0000256" key="5">
    <source>
        <dbReference type="ARBA" id="ARBA00022989"/>
    </source>
</evidence>
<evidence type="ECO:0000256" key="8">
    <source>
        <dbReference type="SAM" id="Phobius"/>
    </source>
</evidence>